<dbReference type="Pfam" id="PF02947">
    <property type="entry name" value="Flt3_lig"/>
    <property type="match status" value="1"/>
</dbReference>
<proteinExistence type="predicted"/>
<dbReference type="InterPro" id="IPR009079">
    <property type="entry name" value="4_helix_cytokine-like_core"/>
</dbReference>
<dbReference type="EMBL" id="NBAG03000399">
    <property type="protein sequence ID" value="PNI29312.1"/>
    <property type="molecule type" value="Genomic_DNA"/>
</dbReference>
<protein>
    <submittedName>
        <fullName evidence="1">FLT3LG isoform 12</fullName>
    </submittedName>
</protein>
<organism evidence="1 2">
    <name type="scientific">Pan troglodytes</name>
    <name type="common">Chimpanzee</name>
    <dbReference type="NCBI Taxonomy" id="9598"/>
    <lineage>
        <taxon>Eukaryota</taxon>
        <taxon>Metazoa</taxon>
        <taxon>Chordata</taxon>
        <taxon>Craniata</taxon>
        <taxon>Vertebrata</taxon>
        <taxon>Euteleostomi</taxon>
        <taxon>Mammalia</taxon>
        <taxon>Eutheria</taxon>
        <taxon>Euarchontoglires</taxon>
        <taxon>Primates</taxon>
        <taxon>Haplorrhini</taxon>
        <taxon>Catarrhini</taxon>
        <taxon>Hominidae</taxon>
        <taxon>Pan</taxon>
    </lineage>
</organism>
<dbReference type="Gene3D" id="1.20.1250.10">
    <property type="match status" value="1"/>
</dbReference>
<comment type="caution">
    <text evidence="1">The sequence shown here is derived from an EMBL/GenBank/DDBJ whole genome shotgun (WGS) entry which is preliminary data.</text>
</comment>
<name>A0A2J8K2W9_PANTR</name>
<feature type="non-terminal residue" evidence="1">
    <location>
        <position position="1"/>
    </location>
</feature>
<gene>
    <name evidence="1" type="ORF">CK820_G0042381</name>
</gene>
<evidence type="ECO:0000313" key="1">
    <source>
        <dbReference type="EMBL" id="PNI29312.1"/>
    </source>
</evidence>
<sequence length="131" mass="14332">SCLRFVQTNISRLLQETSEQLVALKPWITRQNFSRCLELQCQPGAPRPQSPGPAACGALTWPRPHPGESFLGYGAWTLCLQVGRVIRRPWKGGEQWRGRGSSRCRKTPLGPGAVAHACNPSTLGGRGGWIT</sequence>
<dbReference type="GO" id="GO:0005125">
    <property type="term" value="F:cytokine activity"/>
    <property type="evidence" value="ECO:0007669"/>
    <property type="project" value="InterPro"/>
</dbReference>
<dbReference type="SUPFAM" id="SSF47266">
    <property type="entry name" value="4-helical cytokines"/>
    <property type="match status" value="1"/>
</dbReference>
<dbReference type="PANTHER" id="PTHR11032">
    <property type="entry name" value="SL CYTOKINE"/>
    <property type="match status" value="1"/>
</dbReference>
<evidence type="ECO:0000313" key="2">
    <source>
        <dbReference type="Proteomes" id="UP000236370"/>
    </source>
</evidence>
<dbReference type="PANTHER" id="PTHR11032:SF1">
    <property type="entry name" value="FMS-RELATED TYROSINE KINASE 3 LIGAND"/>
    <property type="match status" value="1"/>
</dbReference>
<dbReference type="STRING" id="9598.ENSPTRP00000091464"/>
<dbReference type="Proteomes" id="UP000236370">
    <property type="component" value="Unassembled WGS sequence"/>
</dbReference>
<reference evidence="1 2" key="1">
    <citation type="submission" date="2017-12" db="EMBL/GenBank/DDBJ databases">
        <title>High-resolution comparative analysis of great ape genomes.</title>
        <authorList>
            <person name="Pollen A."/>
            <person name="Hastie A."/>
            <person name="Hormozdiari F."/>
            <person name="Dougherty M."/>
            <person name="Liu R."/>
            <person name="Chaisson M."/>
            <person name="Hoppe E."/>
            <person name="Hill C."/>
            <person name="Pang A."/>
            <person name="Hillier L."/>
            <person name="Baker C."/>
            <person name="Armstrong J."/>
            <person name="Shendure J."/>
            <person name="Paten B."/>
            <person name="Wilson R."/>
            <person name="Chao H."/>
            <person name="Schneider V."/>
            <person name="Ventura M."/>
            <person name="Kronenberg Z."/>
            <person name="Murali S."/>
            <person name="Gordon D."/>
            <person name="Cantsilieris S."/>
            <person name="Munson K."/>
            <person name="Nelson B."/>
            <person name="Raja A."/>
            <person name="Underwood J."/>
            <person name="Diekhans M."/>
            <person name="Fiddes I."/>
            <person name="Haussler D."/>
            <person name="Eichler E."/>
        </authorList>
    </citation>
    <scope>NUCLEOTIDE SEQUENCE [LARGE SCALE GENOMIC DNA]</scope>
    <source>
        <tissue evidence="1">Blood</tissue>
    </source>
</reference>
<dbReference type="InterPro" id="IPR004213">
    <property type="entry name" value="Flt3_lig"/>
</dbReference>
<dbReference type="GO" id="GO:0016020">
    <property type="term" value="C:membrane"/>
    <property type="evidence" value="ECO:0007669"/>
    <property type="project" value="InterPro"/>
</dbReference>
<dbReference type="AlphaFoldDB" id="A0A2J8K2W9"/>
<accession>A0A2J8K2W9</accession>